<dbReference type="EMBL" id="MHKE01000015">
    <property type="protein sequence ID" value="OGY83161.1"/>
    <property type="molecule type" value="Genomic_DNA"/>
</dbReference>
<evidence type="ECO:0000256" key="3">
    <source>
        <dbReference type="ARBA" id="ARBA00023015"/>
    </source>
</evidence>
<dbReference type="AlphaFoldDB" id="A0A1G2B1U5"/>
<dbReference type="PANTHER" id="PTHR44591:SF14">
    <property type="entry name" value="PROTEIN PILG"/>
    <property type="match status" value="1"/>
</dbReference>
<dbReference type="InterPro" id="IPR011006">
    <property type="entry name" value="CheY-like_superfamily"/>
</dbReference>
<dbReference type="STRING" id="1798543.A2898_02200"/>
<evidence type="ECO:0000313" key="8">
    <source>
        <dbReference type="EMBL" id="OGY83161.1"/>
    </source>
</evidence>
<dbReference type="PANTHER" id="PTHR44591">
    <property type="entry name" value="STRESS RESPONSE REGULATOR PROTEIN 1"/>
    <property type="match status" value="1"/>
</dbReference>
<dbReference type="Proteomes" id="UP000179164">
    <property type="component" value="Unassembled WGS sequence"/>
</dbReference>
<keyword evidence="2" id="KW-0902">Two-component regulatory system</keyword>
<evidence type="ECO:0000256" key="1">
    <source>
        <dbReference type="ARBA" id="ARBA00022553"/>
    </source>
</evidence>
<dbReference type="InterPro" id="IPR001789">
    <property type="entry name" value="Sig_transdc_resp-reg_receiver"/>
</dbReference>
<protein>
    <recommendedName>
        <fullName evidence="7">Response regulatory domain-containing protein</fullName>
    </recommendedName>
</protein>
<proteinExistence type="predicted"/>
<keyword evidence="4" id="KW-0238">DNA-binding</keyword>
<dbReference type="GO" id="GO:0003677">
    <property type="term" value="F:DNA binding"/>
    <property type="evidence" value="ECO:0007669"/>
    <property type="project" value="UniProtKB-KW"/>
</dbReference>
<evidence type="ECO:0000256" key="5">
    <source>
        <dbReference type="ARBA" id="ARBA00023163"/>
    </source>
</evidence>
<keyword evidence="5" id="KW-0804">Transcription</keyword>
<name>A0A1G2B1U5_9BACT</name>
<dbReference type="CDD" id="cd17574">
    <property type="entry name" value="REC_OmpR"/>
    <property type="match status" value="1"/>
</dbReference>
<evidence type="ECO:0000259" key="7">
    <source>
        <dbReference type="PROSITE" id="PS50110"/>
    </source>
</evidence>
<evidence type="ECO:0000256" key="2">
    <source>
        <dbReference type="ARBA" id="ARBA00023012"/>
    </source>
</evidence>
<reference evidence="8 9" key="1">
    <citation type="journal article" date="2016" name="Nat. Commun.">
        <title>Thousands of microbial genomes shed light on interconnected biogeochemical processes in an aquifer system.</title>
        <authorList>
            <person name="Anantharaman K."/>
            <person name="Brown C.T."/>
            <person name="Hug L.A."/>
            <person name="Sharon I."/>
            <person name="Castelle C.J."/>
            <person name="Probst A.J."/>
            <person name="Thomas B.C."/>
            <person name="Singh A."/>
            <person name="Wilkins M.J."/>
            <person name="Karaoz U."/>
            <person name="Brodie E.L."/>
            <person name="Williams K.H."/>
            <person name="Hubbard S.S."/>
            <person name="Banfield J.F."/>
        </authorList>
    </citation>
    <scope>NUCLEOTIDE SEQUENCE [LARGE SCALE GENOMIC DNA]</scope>
</reference>
<evidence type="ECO:0000256" key="4">
    <source>
        <dbReference type="ARBA" id="ARBA00023125"/>
    </source>
</evidence>
<comment type="caution">
    <text evidence="8">The sequence shown here is derived from an EMBL/GenBank/DDBJ whole genome shotgun (WGS) entry which is preliminary data.</text>
</comment>
<dbReference type="Gene3D" id="3.40.50.2300">
    <property type="match status" value="1"/>
</dbReference>
<dbReference type="SMART" id="SM00448">
    <property type="entry name" value="REC"/>
    <property type="match status" value="1"/>
</dbReference>
<evidence type="ECO:0000313" key="9">
    <source>
        <dbReference type="Proteomes" id="UP000179164"/>
    </source>
</evidence>
<feature type="modified residue" description="4-aspartylphosphate" evidence="6">
    <location>
        <position position="55"/>
    </location>
</feature>
<sequence>MSDKKKVLIVEDERPLLEVLTDKFELEGFKVHTATDGEAGLKEAIQHHPDIILLDIVMPKMDGLTMLNELRKNVWGKTANVIMLTNLSDWKSTDKAIIQDVHEYMVKSDWKIEDVVKKVKSKLHVS</sequence>
<gene>
    <name evidence="8" type="ORF">A2898_02200</name>
</gene>
<keyword evidence="3" id="KW-0805">Transcription regulation</keyword>
<dbReference type="Pfam" id="PF00072">
    <property type="entry name" value="Response_reg"/>
    <property type="match status" value="1"/>
</dbReference>
<dbReference type="InterPro" id="IPR050595">
    <property type="entry name" value="Bact_response_regulator"/>
</dbReference>
<dbReference type="SUPFAM" id="SSF52172">
    <property type="entry name" value="CheY-like"/>
    <property type="match status" value="1"/>
</dbReference>
<keyword evidence="1 6" id="KW-0597">Phosphoprotein</keyword>
<dbReference type="PROSITE" id="PS50110">
    <property type="entry name" value="RESPONSE_REGULATORY"/>
    <property type="match status" value="1"/>
</dbReference>
<dbReference type="GO" id="GO:0000160">
    <property type="term" value="P:phosphorelay signal transduction system"/>
    <property type="evidence" value="ECO:0007669"/>
    <property type="project" value="UniProtKB-KW"/>
</dbReference>
<feature type="domain" description="Response regulatory" evidence="7">
    <location>
        <begin position="6"/>
        <end position="122"/>
    </location>
</feature>
<organism evidence="8 9">
    <name type="scientific">Candidatus Kerfeldbacteria bacterium RIFCSPLOWO2_01_FULL_48_11</name>
    <dbReference type="NCBI Taxonomy" id="1798543"/>
    <lineage>
        <taxon>Bacteria</taxon>
        <taxon>Candidatus Kerfeldiibacteriota</taxon>
    </lineage>
</organism>
<dbReference type="FunFam" id="3.40.50.2300:FF:000001">
    <property type="entry name" value="DNA-binding response regulator PhoB"/>
    <property type="match status" value="1"/>
</dbReference>
<accession>A0A1G2B1U5</accession>
<evidence type="ECO:0000256" key="6">
    <source>
        <dbReference type="PROSITE-ProRule" id="PRU00169"/>
    </source>
</evidence>